<evidence type="ECO:0000313" key="2">
    <source>
        <dbReference type="EMBL" id="CAA46524.1"/>
    </source>
</evidence>
<feature type="non-terminal residue" evidence="2">
    <location>
        <position position="210"/>
    </location>
</feature>
<organism evidence="2">
    <name type="scientific">Actinophage RP3</name>
    <dbReference type="NCBI Taxonomy" id="10701"/>
    <lineage>
        <taxon>Viruses</taxon>
        <taxon>Duplodnaviria</taxon>
        <taxon>Heunggongvirae</taxon>
        <taxon>Uroviricota</taxon>
        <taxon>Caudoviricetes</taxon>
        <taxon>Lambdavirus</taxon>
    </lineage>
</organism>
<feature type="region of interest" description="Disordered" evidence="1">
    <location>
        <begin position="1"/>
        <end position="28"/>
    </location>
</feature>
<sequence length="210" mass="22574">MRAAARRKRAPKCTISGRDAPFGVSEPSLSPSNITYCPGVGESGSRPRSLGDPPRLPFRAHAHMSNGGSAQVRALQAAFVQVRALRATGEGLIMAKAAAPAALKLITGRSPGRDSGGRKVEPGPAFKRVPPKPPTWLSREAAAEWKRVLPELSRLDLVKEQDRTALVAYWEAWATFVSATRVVQEEGLVIEARQGKLAHPCVRSPGMRPS</sequence>
<protein>
    <submittedName>
        <fullName evidence="2">Cos site and surrounding sequences</fullName>
    </submittedName>
</protein>
<dbReference type="EMBL" id="X65555">
    <property type="protein sequence ID" value="CAA46524.1"/>
    <property type="molecule type" value="Genomic_DNA"/>
</dbReference>
<dbReference type="NCBIfam" id="TIGR01558">
    <property type="entry name" value="sm_term_P27"/>
    <property type="match status" value="1"/>
</dbReference>
<name>V9H0V4_9CAUD</name>
<reference evidence="2" key="1">
    <citation type="journal article" date="1994" name="FEMS Microbiol. Lett.">
        <title>Sequence analysis of cohesive ends of the actinophage RP3 genome and construction of a transducible shuttle vector.</title>
        <authorList>
            <person name="Kinner E."/>
            <person name="Pocta D."/>
            <person name="Stroer S."/>
            <person name="Schmieger H."/>
        </authorList>
    </citation>
    <scope>NUCLEOTIDE SEQUENCE</scope>
    <source>
        <strain evidence="2">Host Streptomyces rimosus</strain>
    </source>
</reference>
<dbReference type="Pfam" id="PF05119">
    <property type="entry name" value="Terminase_4"/>
    <property type="match status" value="1"/>
</dbReference>
<proteinExistence type="predicted"/>
<dbReference type="InterPro" id="IPR006448">
    <property type="entry name" value="Phage_term_ssu_P27"/>
</dbReference>
<feature type="region of interest" description="Disordered" evidence="1">
    <location>
        <begin position="108"/>
        <end position="133"/>
    </location>
</feature>
<feature type="compositionally biased region" description="Basic and acidic residues" evidence="1">
    <location>
        <begin position="111"/>
        <end position="121"/>
    </location>
</feature>
<accession>V9H0V4</accession>
<evidence type="ECO:0000256" key="1">
    <source>
        <dbReference type="SAM" id="MobiDB-lite"/>
    </source>
</evidence>
<feature type="compositionally biased region" description="Basic residues" evidence="1">
    <location>
        <begin position="1"/>
        <end position="11"/>
    </location>
</feature>